<dbReference type="GO" id="GO:0016790">
    <property type="term" value="F:thiolester hydrolase activity"/>
    <property type="evidence" value="ECO:0007669"/>
    <property type="project" value="UniProtKB-ARBA"/>
</dbReference>
<evidence type="ECO:0000259" key="1">
    <source>
        <dbReference type="Pfam" id="PF03061"/>
    </source>
</evidence>
<evidence type="ECO:0000313" key="2">
    <source>
        <dbReference type="EMBL" id="ACY18207.1"/>
    </source>
</evidence>
<dbReference type="Gene3D" id="3.10.129.10">
    <property type="entry name" value="Hotdog Thioesterase"/>
    <property type="match status" value="1"/>
</dbReference>
<feature type="domain" description="Thioesterase" evidence="1">
    <location>
        <begin position="50"/>
        <end position="122"/>
    </location>
</feature>
<dbReference type="OrthoDB" id="8588611at2"/>
<dbReference type="InterPro" id="IPR029069">
    <property type="entry name" value="HotDog_dom_sf"/>
</dbReference>
<dbReference type="EMBL" id="CP001804">
    <property type="protein sequence ID" value="ACY18207.1"/>
    <property type="molecule type" value="Genomic_DNA"/>
</dbReference>
<dbReference type="HOGENOM" id="CLU_089876_4_0_7"/>
<dbReference type="RefSeq" id="WP_012830799.1">
    <property type="nucleotide sequence ID" value="NC_013440.1"/>
</dbReference>
<organism evidence="2 3">
    <name type="scientific">Haliangium ochraceum (strain DSM 14365 / JCM 11303 / SMP-2)</name>
    <dbReference type="NCBI Taxonomy" id="502025"/>
    <lineage>
        <taxon>Bacteria</taxon>
        <taxon>Pseudomonadati</taxon>
        <taxon>Myxococcota</taxon>
        <taxon>Polyangia</taxon>
        <taxon>Haliangiales</taxon>
        <taxon>Kofleriaceae</taxon>
        <taxon>Haliangium</taxon>
    </lineage>
</organism>
<dbReference type="KEGG" id="hoh:Hoch_5730"/>
<protein>
    <submittedName>
        <fullName evidence="2">Thioesterase superfamily protein</fullName>
    </submittedName>
</protein>
<dbReference type="AlphaFoldDB" id="D0LH62"/>
<sequence>MARMNIAALHRFLDEQFPQATGTGVRIESLEDAVLLARQPIGEAHLRPGSTVSGPTMMTLVDTAAYLLLLSRLGPVALAVTTHLSIDFLRRPAPVDILVRCELLKLGQRLAVCRATLFSEGSDDALALASITYSIPPPHRREPEQTPADTAS</sequence>
<name>D0LH62_HALO1</name>
<accession>D0LH62</accession>
<dbReference type="CDD" id="cd03443">
    <property type="entry name" value="PaaI_thioesterase"/>
    <property type="match status" value="1"/>
</dbReference>
<dbReference type="Pfam" id="PF03061">
    <property type="entry name" value="4HBT"/>
    <property type="match status" value="1"/>
</dbReference>
<dbReference type="InterPro" id="IPR006683">
    <property type="entry name" value="Thioestr_dom"/>
</dbReference>
<dbReference type="eggNOG" id="COG2050">
    <property type="taxonomic scope" value="Bacteria"/>
</dbReference>
<dbReference type="Proteomes" id="UP000001880">
    <property type="component" value="Chromosome"/>
</dbReference>
<reference evidence="2 3" key="1">
    <citation type="journal article" date="2010" name="Stand. Genomic Sci.">
        <title>Complete genome sequence of Haliangium ochraceum type strain (SMP-2).</title>
        <authorList>
            <consortium name="US DOE Joint Genome Institute (JGI-PGF)"/>
            <person name="Ivanova N."/>
            <person name="Daum C."/>
            <person name="Lang E."/>
            <person name="Abt B."/>
            <person name="Kopitz M."/>
            <person name="Saunders E."/>
            <person name="Lapidus A."/>
            <person name="Lucas S."/>
            <person name="Glavina Del Rio T."/>
            <person name="Nolan M."/>
            <person name="Tice H."/>
            <person name="Copeland A."/>
            <person name="Cheng J.F."/>
            <person name="Chen F."/>
            <person name="Bruce D."/>
            <person name="Goodwin L."/>
            <person name="Pitluck S."/>
            <person name="Mavromatis K."/>
            <person name="Pati A."/>
            <person name="Mikhailova N."/>
            <person name="Chen A."/>
            <person name="Palaniappan K."/>
            <person name="Land M."/>
            <person name="Hauser L."/>
            <person name="Chang Y.J."/>
            <person name="Jeffries C.D."/>
            <person name="Detter J.C."/>
            <person name="Brettin T."/>
            <person name="Rohde M."/>
            <person name="Goker M."/>
            <person name="Bristow J."/>
            <person name="Markowitz V."/>
            <person name="Eisen J.A."/>
            <person name="Hugenholtz P."/>
            <person name="Kyrpides N.C."/>
            <person name="Klenk H.P."/>
        </authorList>
    </citation>
    <scope>NUCLEOTIDE SEQUENCE [LARGE SCALE GENOMIC DNA]</scope>
    <source>
        <strain evidence="3">DSM 14365 / CIP 107738 / JCM 11303 / AJ 13395 / SMP-2</strain>
    </source>
</reference>
<keyword evidence="3" id="KW-1185">Reference proteome</keyword>
<dbReference type="SUPFAM" id="SSF54637">
    <property type="entry name" value="Thioesterase/thiol ester dehydrase-isomerase"/>
    <property type="match status" value="1"/>
</dbReference>
<evidence type="ECO:0000313" key="3">
    <source>
        <dbReference type="Proteomes" id="UP000001880"/>
    </source>
</evidence>
<dbReference type="STRING" id="502025.Hoch_5730"/>
<gene>
    <name evidence="2" type="ordered locus">Hoch_5730</name>
</gene>
<proteinExistence type="predicted"/>